<dbReference type="PANTHER" id="PTHR38588">
    <property type="entry name" value="BLL0334 PROTEIN"/>
    <property type="match status" value="1"/>
</dbReference>
<organism evidence="1 2">
    <name type="scientific">Halosegnis rubeus</name>
    <dbReference type="NCBI Taxonomy" id="2212850"/>
    <lineage>
        <taxon>Archaea</taxon>
        <taxon>Methanobacteriati</taxon>
        <taxon>Methanobacteriota</taxon>
        <taxon>Stenosarchaea group</taxon>
        <taxon>Halobacteria</taxon>
        <taxon>Halobacteriales</taxon>
        <taxon>Natronomonadaceae</taxon>
        <taxon>Halosegnis</taxon>
    </lineage>
</organism>
<gene>
    <name evidence="1" type="ORF">DM867_06225</name>
</gene>
<accession>A0A5N5U8F7</accession>
<dbReference type="RefSeq" id="WP_152133951.1">
    <property type="nucleotide sequence ID" value="NZ_QKKZ01000002.1"/>
</dbReference>
<sequence>MASEDANQDATTVSVTVERRLDAPPEVVWDSIGDISVTRAMLPGCEELDFGVDRDYVEAGDEGTATIAIGIGPISPSFETNVEVLRRDYPEMAITASGSTAGSTFDTTADLSLAATDGGEQTDVTWDATAAVTGRVETFSGALKPVVAEVAQRFFEQLDDHVTDRTEQSD</sequence>
<dbReference type="InterPro" id="IPR023393">
    <property type="entry name" value="START-like_dom_sf"/>
</dbReference>
<evidence type="ECO:0000313" key="2">
    <source>
        <dbReference type="Proteomes" id="UP000326865"/>
    </source>
</evidence>
<protein>
    <recommendedName>
        <fullName evidence="3">Carbon monoxide dehydrogenase subunit G</fullName>
    </recommendedName>
</protein>
<dbReference type="EMBL" id="QKKZ01000002">
    <property type="protein sequence ID" value="KAB7514709.1"/>
    <property type="molecule type" value="Genomic_DNA"/>
</dbReference>
<evidence type="ECO:0008006" key="3">
    <source>
        <dbReference type="Google" id="ProtNLM"/>
    </source>
</evidence>
<dbReference type="InterPro" id="IPR010419">
    <property type="entry name" value="CO_DH_gsu"/>
</dbReference>
<dbReference type="SUPFAM" id="SSF55961">
    <property type="entry name" value="Bet v1-like"/>
    <property type="match status" value="1"/>
</dbReference>
<dbReference type="PANTHER" id="PTHR38588:SF1">
    <property type="entry name" value="BLL0334 PROTEIN"/>
    <property type="match status" value="1"/>
</dbReference>
<reference evidence="1 2" key="1">
    <citation type="submission" date="2019-10" db="EMBL/GenBank/DDBJ databases">
        <title>Unraveling microbial dark matter from salterns through culturing: the case of the genus Halosegnis.</title>
        <authorList>
            <person name="Duran-Viseras A."/>
            <person name="Andrei A.-S."/>
            <person name="Vera-Gargallo B."/>
            <person name="Ghai R."/>
            <person name="Sanchez-Porro C."/>
            <person name="Ventosa A."/>
        </authorList>
    </citation>
    <scope>NUCLEOTIDE SEQUENCE [LARGE SCALE GENOMIC DNA]</scope>
    <source>
        <strain evidence="1 2">F18-79</strain>
    </source>
</reference>
<dbReference type="Proteomes" id="UP000326865">
    <property type="component" value="Unassembled WGS sequence"/>
</dbReference>
<proteinExistence type="predicted"/>
<keyword evidence="2" id="KW-1185">Reference proteome</keyword>
<dbReference type="AlphaFoldDB" id="A0A5N5U8F7"/>
<dbReference type="Pfam" id="PF06240">
    <property type="entry name" value="COXG"/>
    <property type="match status" value="1"/>
</dbReference>
<evidence type="ECO:0000313" key="1">
    <source>
        <dbReference type="EMBL" id="KAB7514709.1"/>
    </source>
</evidence>
<comment type="caution">
    <text evidence="1">The sequence shown here is derived from an EMBL/GenBank/DDBJ whole genome shotgun (WGS) entry which is preliminary data.</text>
</comment>
<name>A0A5N5U8F7_9EURY</name>
<dbReference type="Gene3D" id="3.30.530.20">
    <property type="match status" value="1"/>
</dbReference>